<gene>
    <name evidence="1" type="ORF">SAMN04487961_1545</name>
</gene>
<keyword evidence="2" id="KW-1185">Reference proteome</keyword>
<accession>A0A1I4USX8</accession>
<protein>
    <submittedName>
        <fullName evidence="1">Uncharacterized protein</fullName>
    </submittedName>
</protein>
<evidence type="ECO:0000313" key="2">
    <source>
        <dbReference type="Proteomes" id="UP000199339"/>
    </source>
</evidence>
<sequence>MSNVHVKTVAPFDIEAIVDLVVRCQKGNSRNLISFDHLDDVLFGRHHCLKALVARKELQIVGCLFYQMTFSIEQCCYDVKEVHCYILDREDAAEIRSALRERLAEQLEAAKPSRRRLGSVMDSEVSA</sequence>
<dbReference type="RefSeq" id="WP_092001208.1">
    <property type="nucleotide sequence ID" value="NZ_FOUR01000003.1"/>
</dbReference>
<evidence type="ECO:0000313" key="1">
    <source>
        <dbReference type="EMBL" id="SFM91880.1"/>
    </source>
</evidence>
<dbReference type="AlphaFoldDB" id="A0A1I4USX8"/>
<reference evidence="2" key="1">
    <citation type="submission" date="2016-10" db="EMBL/GenBank/DDBJ databases">
        <authorList>
            <person name="Varghese N."/>
            <person name="Submissions S."/>
        </authorList>
    </citation>
    <scope>NUCLEOTIDE SEQUENCE [LARGE SCALE GENOMIC DNA]</scope>
    <source>
        <strain evidence="2">CGMCC 1.6775</strain>
    </source>
</reference>
<name>A0A1I4USX8_9GAMM</name>
<proteinExistence type="predicted"/>
<organism evidence="1 2">
    <name type="scientific">Marinobacter pelagius</name>
    <dbReference type="NCBI Taxonomy" id="379482"/>
    <lineage>
        <taxon>Bacteria</taxon>
        <taxon>Pseudomonadati</taxon>
        <taxon>Pseudomonadota</taxon>
        <taxon>Gammaproteobacteria</taxon>
        <taxon>Pseudomonadales</taxon>
        <taxon>Marinobacteraceae</taxon>
        <taxon>Marinobacter</taxon>
    </lineage>
</organism>
<dbReference type="EMBL" id="FOUR01000003">
    <property type="protein sequence ID" value="SFM91880.1"/>
    <property type="molecule type" value="Genomic_DNA"/>
</dbReference>
<dbReference type="Proteomes" id="UP000199339">
    <property type="component" value="Unassembled WGS sequence"/>
</dbReference>